<evidence type="ECO:0000256" key="8">
    <source>
        <dbReference type="ARBA" id="ARBA00023136"/>
    </source>
</evidence>
<dbReference type="RefSeq" id="WP_189455651.1">
    <property type="nucleotide sequence ID" value="NZ_BMYD01000002.1"/>
</dbReference>
<evidence type="ECO:0000256" key="5">
    <source>
        <dbReference type="ARBA" id="ARBA00022989"/>
    </source>
</evidence>
<keyword evidence="2" id="KW-0813">Transport</keyword>
<keyword evidence="3" id="KW-0050">Antiport</keyword>
<evidence type="ECO:0000256" key="7">
    <source>
        <dbReference type="ARBA" id="ARBA00023065"/>
    </source>
</evidence>
<dbReference type="Proteomes" id="UP000646426">
    <property type="component" value="Unassembled WGS sequence"/>
</dbReference>
<keyword evidence="7" id="KW-0406">Ion transport</keyword>
<feature type="compositionally biased region" description="Basic and acidic residues" evidence="10">
    <location>
        <begin position="382"/>
        <end position="393"/>
    </location>
</feature>
<keyword evidence="6" id="KW-0915">Sodium</keyword>
<feature type="transmembrane region" description="Helical" evidence="11">
    <location>
        <begin position="253"/>
        <end position="272"/>
    </location>
</feature>
<feature type="compositionally biased region" description="Low complexity" evidence="10">
    <location>
        <begin position="408"/>
        <end position="418"/>
    </location>
</feature>
<evidence type="ECO:0000256" key="10">
    <source>
        <dbReference type="SAM" id="MobiDB-lite"/>
    </source>
</evidence>
<evidence type="ECO:0000256" key="9">
    <source>
        <dbReference type="ARBA" id="ARBA00023201"/>
    </source>
</evidence>
<feature type="transmembrane region" description="Helical" evidence="11">
    <location>
        <begin position="83"/>
        <end position="102"/>
    </location>
</feature>
<protein>
    <recommendedName>
        <fullName evidence="12">Cation/H+ exchanger transmembrane domain-containing protein</fullName>
    </recommendedName>
</protein>
<evidence type="ECO:0000256" key="1">
    <source>
        <dbReference type="ARBA" id="ARBA00004141"/>
    </source>
</evidence>
<dbReference type="GO" id="GO:0016020">
    <property type="term" value="C:membrane"/>
    <property type="evidence" value="ECO:0007669"/>
    <property type="project" value="UniProtKB-SubCell"/>
</dbReference>
<dbReference type="GO" id="GO:0015297">
    <property type="term" value="F:antiporter activity"/>
    <property type="evidence" value="ECO:0007669"/>
    <property type="project" value="UniProtKB-KW"/>
</dbReference>
<dbReference type="EMBL" id="BMYD01000002">
    <property type="protein sequence ID" value="GHA80709.1"/>
    <property type="molecule type" value="Genomic_DNA"/>
</dbReference>
<feature type="transmembrane region" description="Helical" evidence="11">
    <location>
        <begin position="108"/>
        <end position="128"/>
    </location>
</feature>
<keyword evidence="9" id="KW-0739">Sodium transport</keyword>
<feature type="transmembrane region" description="Helical" evidence="11">
    <location>
        <begin position="149"/>
        <end position="166"/>
    </location>
</feature>
<dbReference type="PANTHER" id="PTHR43562">
    <property type="entry name" value="NAPA-TYPE SODIUM/HYDROGEN ANTIPORTER"/>
    <property type="match status" value="1"/>
</dbReference>
<dbReference type="InterPro" id="IPR006153">
    <property type="entry name" value="Cation/H_exchanger_TM"/>
</dbReference>
<organism evidence="13 14">
    <name type="scientific">Cognatilysobacter bugurensis</name>
    <dbReference type="NCBI Taxonomy" id="543356"/>
    <lineage>
        <taxon>Bacteria</taxon>
        <taxon>Pseudomonadati</taxon>
        <taxon>Pseudomonadota</taxon>
        <taxon>Gammaproteobacteria</taxon>
        <taxon>Lysobacterales</taxon>
        <taxon>Lysobacteraceae</taxon>
        <taxon>Cognatilysobacter</taxon>
    </lineage>
</organism>
<dbReference type="GO" id="GO:1902600">
    <property type="term" value="P:proton transmembrane transport"/>
    <property type="evidence" value="ECO:0007669"/>
    <property type="project" value="InterPro"/>
</dbReference>
<evidence type="ECO:0000256" key="11">
    <source>
        <dbReference type="SAM" id="Phobius"/>
    </source>
</evidence>
<dbReference type="Gene3D" id="1.20.1530.20">
    <property type="match status" value="1"/>
</dbReference>
<feature type="transmembrane region" description="Helical" evidence="11">
    <location>
        <begin position="172"/>
        <end position="193"/>
    </location>
</feature>
<evidence type="ECO:0000256" key="2">
    <source>
        <dbReference type="ARBA" id="ARBA00022448"/>
    </source>
</evidence>
<dbReference type="AlphaFoldDB" id="A0A918W794"/>
<evidence type="ECO:0000313" key="13">
    <source>
        <dbReference type="EMBL" id="GHA80709.1"/>
    </source>
</evidence>
<dbReference type="Pfam" id="PF00999">
    <property type="entry name" value="Na_H_Exchanger"/>
    <property type="match status" value="1"/>
</dbReference>
<comment type="subcellular location">
    <subcellularLocation>
        <location evidence="1">Membrane</location>
        <topology evidence="1">Multi-pass membrane protein</topology>
    </subcellularLocation>
</comment>
<keyword evidence="4 11" id="KW-0812">Transmembrane</keyword>
<feature type="transmembrane region" description="Helical" evidence="11">
    <location>
        <begin position="350"/>
        <end position="368"/>
    </location>
</feature>
<dbReference type="GO" id="GO:0006814">
    <property type="term" value="P:sodium ion transport"/>
    <property type="evidence" value="ECO:0007669"/>
    <property type="project" value="UniProtKB-KW"/>
</dbReference>
<sequence>MTPELAILLLIFGLLVVPRALQRFRIPAPVTSLIAGIAAVFAFGDATHDPMLALLSSIGISSLFLFAGLEVNPAALRRRWKPLLAHLLVRSASLFALGWLAWRYLDLGWQAAGLLALAVLTPSTGFILDTLERLGLDDDETFWVTNKAIAGEIVALGALFIVLQAGDPLDLAISSGALLALVIGVPLLFIALGRWVVPHAPGSEFSLLVMVGLVGAYITYKLGVYYLVGAFIVGVVARLLHERMPSLASEENLHALRLFATFFVPMYFFSAGTHVPPSALGSDALLIGLGLTAALLPLRIGIVWLQRRVMFGESAGSSLRVALALTPTLVFTLVLAGILHQRFGLSDTWLGALVIYTVLNTMLPSLLLRAPIDVSPNAPGAEHPEDEAPRDSPAEVPEPVLDSPAGPPVAASSPAARP</sequence>
<feature type="domain" description="Cation/H+ exchanger transmembrane" evidence="12">
    <location>
        <begin position="14"/>
        <end position="363"/>
    </location>
</feature>
<reference evidence="13" key="1">
    <citation type="journal article" date="2014" name="Int. J. Syst. Evol. Microbiol.">
        <title>Complete genome sequence of Corynebacterium casei LMG S-19264T (=DSM 44701T), isolated from a smear-ripened cheese.</title>
        <authorList>
            <consortium name="US DOE Joint Genome Institute (JGI-PGF)"/>
            <person name="Walter F."/>
            <person name="Albersmeier A."/>
            <person name="Kalinowski J."/>
            <person name="Ruckert C."/>
        </authorList>
    </citation>
    <scope>NUCLEOTIDE SEQUENCE</scope>
    <source>
        <strain evidence="13">KCTC 23077</strain>
    </source>
</reference>
<keyword evidence="14" id="KW-1185">Reference proteome</keyword>
<gene>
    <name evidence="13" type="ORF">GCM10007067_18300</name>
</gene>
<proteinExistence type="predicted"/>
<dbReference type="InterPro" id="IPR038770">
    <property type="entry name" value="Na+/solute_symporter_sf"/>
</dbReference>
<feature type="transmembrane region" description="Helical" evidence="11">
    <location>
        <begin position="51"/>
        <end position="71"/>
    </location>
</feature>
<reference evidence="13" key="2">
    <citation type="submission" date="2020-09" db="EMBL/GenBank/DDBJ databases">
        <authorList>
            <person name="Sun Q."/>
            <person name="Kim S."/>
        </authorList>
    </citation>
    <scope>NUCLEOTIDE SEQUENCE</scope>
    <source>
        <strain evidence="13">KCTC 23077</strain>
    </source>
</reference>
<feature type="transmembrane region" description="Helical" evidence="11">
    <location>
        <begin position="284"/>
        <end position="305"/>
    </location>
</feature>
<evidence type="ECO:0000256" key="6">
    <source>
        <dbReference type="ARBA" id="ARBA00023053"/>
    </source>
</evidence>
<keyword evidence="5 11" id="KW-1133">Transmembrane helix</keyword>
<dbReference type="PANTHER" id="PTHR43562:SF3">
    <property type="entry name" value="SODIUM ION_PROTON EXCHANGER (EUROFUNG)"/>
    <property type="match status" value="1"/>
</dbReference>
<keyword evidence="8 11" id="KW-0472">Membrane</keyword>
<name>A0A918W794_9GAMM</name>
<feature type="transmembrane region" description="Helical" evidence="11">
    <location>
        <begin position="317"/>
        <end position="338"/>
    </location>
</feature>
<evidence type="ECO:0000256" key="3">
    <source>
        <dbReference type="ARBA" id="ARBA00022449"/>
    </source>
</evidence>
<feature type="transmembrane region" description="Helical" evidence="11">
    <location>
        <begin position="224"/>
        <end position="241"/>
    </location>
</feature>
<evidence type="ECO:0000313" key="14">
    <source>
        <dbReference type="Proteomes" id="UP000646426"/>
    </source>
</evidence>
<evidence type="ECO:0000259" key="12">
    <source>
        <dbReference type="Pfam" id="PF00999"/>
    </source>
</evidence>
<comment type="caution">
    <text evidence="13">The sequence shown here is derived from an EMBL/GenBank/DDBJ whole genome shotgun (WGS) entry which is preliminary data.</text>
</comment>
<feature type="region of interest" description="Disordered" evidence="10">
    <location>
        <begin position="376"/>
        <end position="418"/>
    </location>
</feature>
<accession>A0A918W794</accession>
<evidence type="ECO:0000256" key="4">
    <source>
        <dbReference type="ARBA" id="ARBA00022692"/>
    </source>
</evidence>